<reference evidence="1" key="2">
    <citation type="submission" date="2018-08" db="UniProtKB">
        <authorList>
            <consortium name="EnsemblPlants"/>
        </authorList>
    </citation>
    <scope>IDENTIFICATION</scope>
    <source>
        <strain evidence="1">Yugu1</strain>
    </source>
</reference>
<dbReference type="AlphaFoldDB" id="K3ZKD6"/>
<evidence type="ECO:0000313" key="1">
    <source>
        <dbReference type="EnsemblPlants" id="KQK95743"/>
    </source>
</evidence>
<name>K3ZKD6_SETIT</name>
<protein>
    <submittedName>
        <fullName evidence="1">Uncharacterized protein</fullName>
    </submittedName>
</protein>
<evidence type="ECO:0000313" key="2">
    <source>
        <dbReference type="Proteomes" id="UP000004995"/>
    </source>
</evidence>
<proteinExistence type="predicted"/>
<keyword evidence="2" id="KW-1185">Reference proteome</keyword>
<dbReference type="Proteomes" id="UP000004995">
    <property type="component" value="Unassembled WGS sequence"/>
</dbReference>
<sequence>MTGEVFENSALDPHITPYIPTPSASAAPWCPISPSTFAALPHRTGPEHDEWFSRHRLPRRALLYISAQRISRVGSRLVGKLLPATAPATRVAIPVAAACCKPATTVTVGRV</sequence>
<reference evidence="2" key="1">
    <citation type="journal article" date="2012" name="Nat. Biotechnol.">
        <title>Reference genome sequence of the model plant Setaria.</title>
        <authorList>
            <person name="Bennetzen J.L."/>
            <person name="Schmutz J."/>
            <person name="Wang H."/>
            <person name="Percifield R."/>
            <person name="Hawkins J."/>
            <person name="Pontaroli A.C."/>
            <person name="Estep M."/>
            <person name="Feng L."/>
            <person name="Vaughn J.N."/>
            <person name="Grimwood J."/>
            <person name="Jenkins J."/>
            <person name="Barry K."/>
            <person name="Lindquist E."/>
            <person name="Hellsten U."/>
            <person name="Deshpande S."/>
            <person name="Wang X."/>
            <person name="Wu X."/>
            <person name="Mitros T."/>
            <person name="Triplett J."/>
            <person name="Yang X."/>
            <person name="Ye C.Y."/>
            <person name="Mauro-Herrera M."/>
            <person name="Wang L."/>
            <person name="Li P."/>
            <person name="Sharma M."/>
            <person name="Sharma R."/>
            <person name="Ronald P.C."/>
            <person name="Panaud O."/>
            <person name="Kellogg E.A."/>
            <person name="Brutnell T.P."/>
            <person name="Doust A.N."/>
            <person name="Tuskan G.A."/>
            <person name="Rokhsar D."/>
            <person name="Devos K.M."/>
        </authorList>
    </citation>
    <scope>NUCLEOTIDE SEQUENCE [LARGE SCALE GENOMIC DNA]</scope>
    <source>
        <strain evidence="2">cv. Yugu1</strain>
    </source>
</reference>
<dbReference type="InParanoid" id="K3ZKD6"/>
<organism evidence="1 2">
    <name type="scientific">Setaria italica</name>
    <name type="common">Foxtail millet</name>
    <name type="synonym">Panicum italicum</name>
    <dbReference type="NCBI Taxonomy" id="4555"/>
    <lineage>
        <taxon>Eukaryota</taxon>
        <taxon>Viridiplantae</taxon>
        <taxon>Streptophyta</taxon>
        <taxon>Embryophyta</taxon>
        <taxon>Tracheophyta</taxon>
        <taxon>Spermatophyta</taxon>
        <taxon>Magnoliopsida</taxon>
        <taxon>Liliopsida</taxon>
        <taxon>Poales</taxon>
        <taxon>Poaceae</taxon>
        <taxon>PACMAD clade</taxon>
        <taxon>Panicoideae</taxon>
        <taxon>Panicodae</taxon>
        <taxon>Paniceae</taxon>
        <taxon>Cenchrinae</taxon>
        <taxon>Setaria</taxon>
    </lineage>
</organism>
<accession>K3ZKD6</accession>
<dbReference type="Gramene" id="KQK95743">
    <property type="protein sequence ID" value="KQK95743"/>
    <property type="gene ID" value="SETIT_027042mg"/>
</dbReference>
<dbReference type="EMBL" id="AGNK02005218">
    <property type="status" value="NOT_ANNOTATED_CDS"/>
    <property type="molecule type" value="Genomic_DNA"/>
</dbReference>
<dbReference type="EnsemblPlants" id="KQK95743">
    <property type="protein sequence ID" value="KQK95743"/>
    <property type="gene ID" value="SETIT_027042mg"/>
</dbReference>
<dbReference type="HOGENOM" id="CLU_2162807_0_0_1"/>